<name>A0AAI8YQS3_9PEZI</name>
<organism evidence="1 2">
    <name type="scientific">Anthostomella pinea</name>
    <dbReference type="NCBI Taxonomy" id="933095"/>
    <lineage>
        <taxon>Eukaryota</taxon>
        <taxon>Fungi</taxon>
        <taxon>Dikarya</taxon>
        <taxon>Ascomycota</taxon>
        <taxon>Pezizomycotina</taxon>
        <taxon>Sordariomycetes</taxon>
        <taxon>Xylariomycetidae</taxon>
        <taxon>Xylariales</taxon>
        <taxon>Xylariaceae</taxon>
        <taxon>Anthostomella</taxon>
    </lineage>
</organism>
<keyword evidence="2" id="KW-1185">Reference proteome</keyword>
<accession>A0AAI8YQS3</accession>
<evidence type="ECO:0000313" key="1">
    <source>
        <dbReference type="EMBL" id="CAJ2513938.1"/>
    </source>
</evidence>
<reference evidence="1" key="1">
    <citation type="submission" date="2023-10" db="EMBL/GenBank/DDBJ databases">
        <authorList>
            <person name="Hackl T."/>
        </authorList>
    </citation>
    <scope>NUCLEOTIDE SEQUENCE</scope>
</reference>
<gene>
    <name evidence="1" type="ORF">KHLLAP_LOCUS14406</name>
</gene>
<dbReference type="AlphaFoldDB" id="A0AAI8YQS3"/>
<comment type="caution">
    <text evidence="1">The sequence shown here is derived from an EMBL/GenBank/DDBJ whole genome shotgun (WGS) entry which is preliminary data.</text>
</comment>
<proteinExistence type="predicted"/>
<dbReference type="Proteomes" id="UP001295740">
    <property type="component" value="Unassembled WGS sequence"/>
</dbReference>
<sequence length="184" mass="20801">MWFSAFKTIGEGAYMAEKAGEPNPWEIESGNCLMEIKARLYHDHSKGYFCEAAASPPSPSGDRDEQAFTTESYDCSMNSLWEFEFPDAPDRKSAGTVRVVWTAEGGKDYTDEDGKKQKYKKRDGLDRPGLLFEDLETDHASKTNGKKHFCNFERYDDMWNSYRCGVPCKDADQNADASIWVNGG</sequence>
<protein>
    <submittedName>
        <fullName evidence="1">Uu.00g020570.m01.CDS01</fullName>
    </submittedName>
</protein>
<dbReference type="EMBL" id="CAUWAG010000020">
    <property type="protein sequence ID" value="CAJ2513938.1"/>
    <property type="molecule type" value="Genomic_DNA"/>
</dbReference>
<evidence type="ECO:0000313" key="2">
    <source>
        <dbReference type="Proteomes" id="UP001295740"/>
    </source>
</evidence>